<feature type="compositionally biased region" description="Polar residues" evidence="1">
    <location>
        <begin position="1"/>
        <end position="16"/>
    </location>
</feature>
<dbReference type="Proteomes" id="UP000195569">
    <property type="component" value="Unassembled WGS sequence"/>
</dbReference>
<dbReference type="EMBL" id="CYGY02000020">
    <property type="protein sequence ID" value="SIT38947.1"/>
    <property type="molecule type" value="Genomic_DNA"/>
</dbReference>
<evidence type="ECO:0000313" key="3">
    <source>
        <dbReference type="Proteomes" id="UP000195569"/>
    </source>
</evidence>
<organism evidence="2 3">
    <name type="scientific">Paraburkholderia piptadeniae</name>
    <dbReference type="NCBI Taxonomy" id="1701573"/>
    <lineage>
        <taxon>Bacteria</taxon>
        <taxon>Pseudomonadati</taxon>
        <taxon>Pseudomonadota</taxon>
        <taxon>Betaproteobacteria</taxon>
        <taxon>Burkholderiales</taxon>
        <taxon>Burkholderiaceae</taxon>
        <taxon>Paraburkholderia</taxon>
    </lineage>
</organism>
<evidence type="ECO:0000313" key="2">
    <source>
        <dbReference type="EMBL" id="SIT38947.1"/>
    </source>
</evidence>
<evidence type="ECO:0000256" key="1">
    <source>
        <dbReference type="SAM" id="MobiDB-lite"/>
    </source>
</evidence>
<sequence length="63" mass="6568">MATPSSAGPDSRNIPTGKQGDNRYLEAISDTLDGALAGAWRVRAAASAAQCGFHETRLRAPVL</sequence>
<dbReference type="AlphaFoldDB" id="A0A1N7RV44"/>
<name>A0A1N7RV44_9BURK</name>
<reference evidence="2" key="1">
    <citation type="submission" date="2016-12" db="EMBL/GenBank/DDBJ databases">
        <authorList>
            <person name="Moulin L."/>
        </authorList>
    </citation>
    <scope>NUCLEOTIDE SEQUENCE [LARGE SCALE GENOMIC DNA]</scope>
    <source>
        <strain evidence="2">STM 7183</strain>
    </source>
</reference>
<gene>
    <name evidence="2" type="ORF">BN2476_200058</name>
</gene>
<feature type="region of interest" description="Disordered" evidence="1">
    <location>
        <begin position="1"/>
        <end position="21"/>
    </location>
</feature>
<comment type="caution">
    <text evidence="2">The sequence shown here is derived from an EMBL/GenBank/DDBJ whole genome shotgun (WGS) entry which is preliminary data.</text>
</comment>
<keyword evidence="3" id="KW-1185">Reference proteome</keyword>
<proteinExistence type="predicted"/>
<protein>
    <submittedName>
        <fullName evidence="2">Uncharacterized protein</fullName>
    </submittedName>
</protein>
<accession>A0A1N7RV44</accession>